<dbReference type="OrthoDB" id="6070751at2759"/>
<evidence type="ECO:0000259" key="1">
    <source>
        <dbReference type="PROSITE" id="PS50835"/>
    </source>
</evidence>
<evidence type="ECO:0000313" key="2">
    <source>
        <dbReference type="EMBL" id="PFX12843.1"/>
    </source>
</evidence>
<dbReference type="EMBL" id="LSMT01001161">
    <property type="protein sequence ID" value="PFX12843.1"/>
    <property type="molecule type" value="Genomic_DNA"/>
</dbReference>
<gene>
    <name evidence="2" type="ORF">AWC38_SpisGene23131</name>
</gene>
<dbReference type="InterPro" id="IPR036179">
    <property type="entry name" value="Ig-like_dom_sf"/>
</dbReference>
<dbReference type="InterPro" id="IPR007110">
    <property type="entry name" value="Ig-like_dom"/>
</dbReference>
<dbReference type="SUPFAM" id="SSF48726">
    <property type="entry name" value="Immunoglobulin"/>
    <property type="match status" value="1"/>
</dbReference>
<name>A0A2B4R7P4_STYPI</name>
<proteinExistence type="predicted"/>
<sequence length="334" mass="37937">MLDYTETTDRATTDASPRDTEDIKKEICRIFNANGLRIIVEANKQVINLLDGTFNLSQNTYQPYTKPNTTLQYVHHESNNPTITTKNIPGGINRRLSSLSSDKASFEKAAPAYQKALDDSGYSYILYYEPTHMQRRKNRQRNKILCNGTSWQKKNSNGLFDVTMRRTSNLWCPVKGAPAPYIAWRKNGVPVQNSTSITFQLKITSGNDVNYSCEVQRDGEMFTRNISLRVEECPDPCECDVVHKTISVNCSGKNLISIPWKFPFAIAKLPPLEAFLKWELRIESPSLAYAAPTTSTADCRRFLGMLRIGYILLRSTRMGVILKKFQRDCPINKA</sequence>
<dbReference type="PROSITE" id="PS50835">
    <property type="entry name" value="IG_LIKE"/>
    <property type="match status" value="1"/>
</dbReference>
<reference evidence="3" key="1">
    <citation type="journal article" date="2017" name="bioRxiv">
        <title>Comparative analysis of the genomes of Stylophora pistillata and Acropora digitifera provides evidence for extensive differences between species of corals.</title>
        <authorList>
            <person name="Voolstra C.R."/>
            <person name="Li Y."/>
            <person name="Liew Y.J."/>
            <person name="Baumgarten S."/>
            <person name="Zoccola D."/>
            <person name="Flot J.-F."/>
            <person name="Tambutte S."/>
            <person name="Allemand D."/>
            <person name="Aranda M."/>
        </authorList>
    </citation>
    <scope>NUCLEOTIDE SEQUENCE [LARGE SCALE GENOMIC DNA]</scope>
</reference>
<dbReference type="AlphaFoldDB" id="A0A2B4R7P4"/>
<accession>A0A2B4R7P4</accession>
<evidence type="ECO:0000313" key="3">
    <source>
        <dbReference type="Proteomes" id="UP000225706"/>
    </source>
</evidence>
<feature type="domain" description="Ig-like" evidence="1">
    <location>
        <begin position="170"/>
        <end position="227"/>
    </location>
</feature>
<dbReference type="Pfam" id="PF13895">
    <property type="entry name" value="Ig_2"/>
    <property type="match status" value="1"/>
</dbReference>
<keyword evidence="3" id="KW-1185">Reference proteome</keyword>
<dbReference type="Proteomes" id="UP000225706">
    <property type="component" value="Unassembled WGS sequence"/>
</dbReference>
<dbReference type="Gene3D" id="2.60.40.10">
    <property type="entry name" value="Immunoglobulins"/>
    <property type="match status" value="1"/>
</dbReference>
<organism evidence="2 3">
    <name type="scientific">Stylophora pistillata</name>
    <name type="common">Smooth cauliflower coral</name>
    <dbReference type="NCBI Taxonomy" id="50429"/>
    <lineage>
        <taxon>Eukaryota</taxon>
        <taxon>Metazoa</taxon>
        <taxon>Cnidaria</taxon>
        <taxon>Anthozoa</taxon>
        <taxon>Hexacorallia</taxon>
        <taxon>Scleractinia</taxon>
        <taxon>Astrocoeniina</taxon>
        <taxon>Pocilloporidae</taxon>
        <taxon>Stylophora</taxon>
    </lineage>
</organism>
<comment type="caution">
    <text evidence="2">The sequence shown here is derived from an EMBL/GenBank/DDBJ whole genome shotgun (WGS) entry which is preliminary data.</text>
</comment>
<protein>
    <recommendedName>
        <fullName evidence="1">Ig-like domain-containing protein</fullName>
    </recommendedName>
</protein>
<dbReference type="InterPro" id="IPR013783">
    <property type="entry name" value="Ig-like_fold"/>
</dbReference>